<keyword evidence="2" id="KW-0808">Transferase</keyword>
<dbReference type="InterPro" id="IPR000182">
    <property type="entry name" value="GNAT_dom"/>
</dbReference>
<feature type="domain" description="N-acetyltransferase" evidence="1">
    <location>
        <begin position="13"/>
        <end position="209"/>
    </location>
</feature>
<dbReference type="Gene3D" id="3.40.630.30">
    <property type="match status" value="1"/>
</dbReference>
<dbReference type="NCBIfam" id="TIGR03585">
    <property type="entry name" value="PseH"/>
    <property type="match status" value="1"/>
</dbReference>
<dbReference type="PANTHER" id="PTHR43415">
    <property type="entry name" value="SPERMIDINE N(1)-ACETYLTRANSFERASE"/>
    <property type="match status" value="1"/>
</dbReference>
<dbReference type="PATRIC" id="fig|1357400.3.peg.162"/>
<evidence type="ECO:0000313" key="3">
    <source>
        <dbReference type="Proteomes" id="UP000018731"/>
    </source>
</evidence>
<dbReference type="RefSeq" id="WP_023926780.1">
    <property type="nucleotide sequence ID" value="NZ_KI669454.1"/>
</dbReference>
<reference evidence="2 3" key="1">
    <citation type="journal article" date="2014" name="Genome Announc.">
        <title>Draft genome sequences of six enterohepatic helicobacter species isolated from humans and one from rhesus macaques.</title>
        <authorList>
            <person name="Shen Z."/>
            <person name="Sheh A."/>
            <person name="Young S.K."/>
            <person name="Abouelliel A."/>
            <person name="Ward D.V."/>
            <person name="Earl A.M."/>
            <person name="Fox J.G."/>
        </authorList>
    </citation>
    <scope>NUCLEOTIDE SEQUENCE [LARGE SCALE GENOMIC DNA]</scope>
    <source>
        <strain evidence="2 3">MIT 99-5501</strain>
    </source>
</reference>
<comment type="caution">
    <text evidence="2">The sequence shown here is derived from an EMBL/GenBank/DDBJ whole genome shotgun (WGS) entry which is preliminary data.</text>
</comment>
<accession>V8CBI4</accession>
<dbReference type="InterPro" id="IPR016181">
    <property type="entry name" value="Acyl_CoA_acyltransferase"/>
</dbReference>
<dbReference type="PROSITE" id="PS51186">
    <property type="entry name" value="GNAT"/>
    <property type="match status" value="1"/>
</dbReference>
<protein>
    <submittedName>
        <fullName evidence="2">Pseudaminic acid biosynthesis N-acetyl transferase</fullName>
    </submittedName>
</protein>
<organism evidence="2 3">
    <name type="scientific">Helicobacter macacae MIT 99-5501</name>
    <dbReference type="NCBI Taxonomy" id="1357400"/>
    <lineage>
        <taxon>Bacteria</taxon>
        <taxon>Pseudomonadati</taxon>
        <taxon>Campylobacterota</taxon>
        <taxon>Epsilonproteobacteria</taxon>
        <taxon>Campylobacterales</taxon>
        <taxon>Helicobacteraceae</taxon>
        <taxon>Helicobacter</taxon>
    </lineage>
</organism>
<dbReference type="HOGENOM" id="CLU_013985_20_0_7"/>
<dbReference type="EMBL" id="AZJI01000001">
    <property type="protein sequence ID" value="ETD24778.1"/>
    <property type="molecule type" value="Genomic_DNA"/>
</dbReference>
<dbReference type="OrthoDB" id="5330177at2"/>
<dbReference type="GO" id="GO:0016747">
    <property type="term" value="F:acyltransferase activity, transferring groups other than amino-acyl groups"/>
    <property type="evidence" value="ECO:0007669"/>
    <property type="project" value="InterPro"/>
</dbReference>
<evidence type="ECO:0000313" key="2">
    <source>
        <dbReference type="EMBL" id="ETD24778.1"/>
    </source>
</evidence>
<name>V8CBI4_9HELI</name>
<proteinExistence type="predicted"/>
<dbReference type="Proteomes" id="UP000018731">
    <property type="component" value="Unassembled WGS sequence"/>
</dbReference>
<gene>
    <name evidence="2" type="ORF">HMPREF2086_00112</name>
</gene>
<dbReference type="STRING" id="1357400.HMPREF2086_00112"/>
<dbReference type="InterPro" id="IPR020036">
    <property type="entry name" value="PseH"/>
</dbReference>
<evidence type="ECO:0000259" key="1">
    <source>
        <dbReference type="PROSITE" id="PS51186"/>
    </source>
</evidence>
<keyword evidence="3" id="KW-1185">Reference proteome</keyword>
<dbReference type="PANTHER" id="PTHR43415:SF3">
    <property type="entry name" value="GNAT-FAMILY ACETYLTRANSFERASE"/>
    <property type="match status" value="1"/>
</dbReference>
<sequence length="212" mass="23681">MAKNFFYNEIYALDFTLMDKKDSLYVLQMRNHAQVAQYMYSSHISKQGHTDFIKGLKNNQKSAYWLLKKGGEILGVASLSRINLTHKNAYIGIYKNPFLDACAQAKVLAKSTCTGLSSHAIGDSASNSSGTSSDSFVGISVGAEILATLEHIAFSEFCLHSLHLEVLESNAKAIRFYEKNGYKYGGKLVDFIYRNEFYHNALLYSKISPLGF</sequence>
<dbReference type="eggNOG" id="COG1670">
    <property type="taxonomic scope" value="Bacteria"/>
</dbReference>
<dbReference type="SUPFAM" id="SSF55729">
    <property type="entry name" value="Acyl-CoA N-acyltransferases (Nat)"/>
    <property type="match status" value="1"/>
</dbReference>
<dbReference type="AlphaFoldDB" id="V8CBI4"/>
<dbReference type="Pfam" id="PF00583">
    <property type="entry name" value="Acetyltransf_1"/>
    <property type="match status" value="1"/>
</dbReference>